<keyword evidence="3" id="KW-0732">Signal</keyword>
<accession>A0A0L6UI77</accession>
<dbReference type="AlphaFoldDB" id="A0A0L6UI77"/>
<dbReference type="Proteomes" id="UP000037035">
    <property type="component" value="Unassembled WGS sequence"/>
</dbReference>
<feature type="coiled-coil region" evidence="1">
    <location>
        <begin position="232"/>
        <end position="259"/>
    </location>
</feature>
<dbReference type="VEuPathDB" id="FungiDB:VP01_57g6"/>
<evidence type="ECO:0000256" key="3">
    <source>
        <dbReference type="SAM" id="SignalP"/>
    </source>
</evidence>
<proteinExistence type="predicted"/>
<organism evidence="4 5">
    <name type="scientific">Puccinia sorghi</name>
    <dbReference type="NCBI Taxonomy" id="27349"/>
    <lineage>
        <taxon>Eukaryota</taxon>
        <taxon>Fungi</taxon>
        <taxon>Dikarya</taxon>
        <taxon>Basidiomycota</taxon>
        <taxon>Pucciniomycotina</taxon>
        <taxon>Pucciniomycetes</taxon>
        <taxon>Pucciniales</taxon>
        <taxon>Pucciniaceae</taxon>
        <taxon>Puccinia</taxon>
    </lineage>
</organism>
<feature type="signal peptide" evidence="3">
    <location>
        <begin position="1"/>
        <end position="21"/>
    </location>
</feature>
<keyword evidence="1" id="KW-0175">Coiled coil</keyword>
<feature type="region of interest" description="Disordered" evidence="2">
    <location>
        <begin position="363"/>
        <end position="444"/>
    </location>
</feature>
<evidence type="ECO:0000256" key="1">
    <source>
        <dbReference type="SAM" id="Coils"/>
    </source>
</evidence>
<evidence type="ECO:0000256" key="2">
    <source>
        <dbReference type="SAM" id="MobiDB-lite"/>
    </source>
</evidence>
<feature type="chain" id="PRO_5005567696" evidence="3">
    <location>
        <begin position="22"/>
        <end position="482"/>
    </location>
</feature>
<reference evidence="4 5" key="1">
    <citation type="submission" date="2015-08" db="EMBL/GenBank/DDBJ databases">
        <title>Next Generation Sequencing and Analysis of the Genome of Puccinia sorghi L Schw, the Causal Agent of Maize Common Rust.</title>
        <authorList>
            <person name="Rochi L."/>
            <person name="Burguener G."/>
            <person name="Darino M."/>
            <person name="Turjanski A."/>
            <person name="Kreff E."/>
            <person name="Dieguez M.J."/>
            <person name="Sacco F."/>
        </authorList>
    </citation>
    <scope>NUCLEOTIDE SEQUENCE [LARGE SCALE GENOMIC DNA]</scope>
    <source>
        <strain evidence="4 5">RO10H11247</strain>
    </source>
</reference>
<gene>
    <name evidence="4" type="ORF">VP01_57g6</name>
</gene>
<dbReference type="OrthoDB" id="2503271at2759"/>
<feature type="region of interest" description="Disordered" evidence="2">
    <location>
        <begin position="457"/>
        <end position="482"/>
    </location>
</feature>
<dbReference type="EMBL" id="LAVV01011052">
    <property type="protein sequence ID" value="KNZ48246.1"/>
    <property type="molecule type" value="Genomic_DNA"/>
</dbReference>
<protein>
    <submittedName>
        <fullName evidence="4">Uncharacterized protein</fullName>
    </submittedName>
</protein>
<keyword evidence="5" id="KW-1185">Reference proteome</keyword>
<comment type="caution">
    <text evidence="4">The sequence shown here is derived from an EMBL/GenBank/DDBJ whole genome shotgun (WGS) entry which is preliminary data.</text>
</comment>
<sequence length="482" mass="50026">MKQGLVYVLSVLQLYLSQTCSKPVSTSSFLTKPHNGNLLFRRDVGVHLVHRRSLSSAEARPQKTGTAAVADSNLQLAAATNTSKAGADVAEAAKALALATKNVDDIVMILQNPNSSADQVQKAAQAALVNEANEDFPREALASAASNTTEAQGALAIIRDQGPTVVSAFKEIEKNPGDKKNVEDSLKRILLARLQVVAANNGLIAGVQGGDRKLALITEISPSQQGIGRRLDKNQKKAVEEAQKNLADQTKKVDAAVAVIQRRESTPDQIAAAAKEALIQEGEEDFAREVLASAASDGKAAMEALAAVKDHGPTEVVAGFKAIAADSKNADSVKKNIDLVVQGREKVVPANLKLIELAGGSSTAGTNDKLAGSTRSTDTGGRKEEKKLVSTSTRGGDGLSGTEKDGAKLARQAGVSPGGEDSRKDNPLLTVKADSSNKNGTDPADEIIEATKKLLSGLSGSDAAPRSVIIVGSAGSRSSPKA</sequence>
<name>A0A0L6UI77_9BASI</name>
<evidence type="ECO:0000313" key="5">
    <source>
        <dbReference type="Proteomes" id="UP000037035"/>
    </source>
</evidence>
<evidence type="ECO:0000313" key="4">
    <source>
        <dbReference type="EMBL" id="KNZ48246.1"/>
    </source>
</evidence>